<dbReference type="AlphaFoldDB" id="A0A0N8WFJ2"/>
<keyword evidence="2" id="KW-0472">Membrane</keyword>
<evidence type="ECO:0000313" key="8">
    <source>
        <dbReference type="Proteomes" id="UP000050827"/>
    </source>
</evidence>
<feature type="region of interest" description="Disordered" evidence="4">
    <location>
        <begin position="785"/>
        <end position="805"/>
    </location>
</feature>
<keyword evidence="5" id="KW-0732">Signal</keyword>
<evidence type="ECO:0000256" key="1">
    <source>
        <dbReference type="ARBA" id="ARBA00004442"/>
    </source>
</evidence>
<dbReference type="Proteomes" id="UP000050827">
    <property type="component" value="Unassembled WGS sequence"/>
</dbReference>
<dbReference type="PANTHER" id="PTHR40980">
    <property type="entry name" value="PLUG DOMAIN-CONTAINING PROTEIN"/>
    <property type="match status" value="1"/>
</dbReference>
<keyword evidence="8" id="KW-1185">Reference proteome</keyword>
<protein>
    <recommendedName>
        <fullName evidence="6">Outer membrane protein beta-barrel domain-containing protein</fullName>
    </recommendedName>
</protein>
<dbReference type="Pfam" id="PF13620">
    <property type="entry name" value="CarboxypepD_reg"/>
    <property type="match status" value="1"/>
</dbReference>
<name>A0A0N8WFJ2_9FLAO</name>
<accession>A0A0N8WFJ2</accession>
<dbReference type="InterPro" id="IPR041700">
    <property type="entry name" value="OMP_b-brl_3"/>
</dbReference>
<sequence>MDKRKLTFIPLFLICFFVKAQEINGEIVDSNGQGLAFANVLLQTASDSTLVKGAITNDTGTFTFESVASGNYIITASMVGFSTKTTDAFSYQQNSMFTIPTLTLTEGVELDEVVVQTTKPIFVQKIDRMVINVENSIVSAGSSALEVLERSPGVIVDRQNSAISLAGKNGVVVMIDGKISYMPQESIVQLLEGMSSDNIQSIELITTPPANFDAEGNAGFINIVLKKRTDLGLNGTYSVSGGIGNGETTSDNISFNFRKNKINLFGNYSFLIDTQGQQFDFSRIFTNEQDNTINLATVSDRDPRQRNHNIRLGMDYQATDKTVIGILVGAYDNKWTMDAVNDSRETENGVPFSFVQLLNTERNQWQHFNSNVNLKHNFKDDEFISVDLDYLHYYDENPTDYTNSFFDGDNNFLREELTLSDKTTPINIAVGKADYSNQLNENLKLETGIKAVISDFENDVSVATFDGQNFIEDPTLTNKSVLNEHILAAYTSVDYKLKEKTSMKLGLRYEHTDSELDTETEGRVVDRNFGNFFPSIFVSHSVSDTLSFNLSYSKRITRPTFNNLAPFVIFIDPTTFLSGNSALQPATSNSVKFDTNYKSILLSFQYSVEDQPISGFQERFDEATGRLFFEAANNDQTKLFTITLGLPINFTNWWKMQNNFIFINTKVSALLQDSSFNFEQNTFRANSSNSFTITKTFSSEVNLNYFGASLFGIRKFDPVFGMNIGFQKKLGDKWGTLRFAVNDVFDSFEFTGRTQIPEQNLNTENTFDFSNRTFLLTYSRSFGNDKLKSSRQRGTGSEDERRRVN</sequence>
<feature type="signal peptide" evidence="5">
    <location>
        <begin position="1"/>
        <end position="20"/>
    </location>
</feature>
<organism evidence="7 8">
    <name type="scientific">Flagellimonas eckloniae</name>
    <dbReference type="NCBI Taxonomy" id="346185"/>
    <lineage>
        <taxon>Bacteria</taxon>
        <taxon>Pseudomonadati</taxon>
        <taxon>Bacteroidota</taxon>
        <taxon>Flavobacteriia</taxon>
        <taxon>Flavobacteriales</taxon>
        <taxon>Flavobacteriaceae</taxon>
        <taxon>Flagellimonas</taxon>
    </lineage>
</organism>
<dbReference type="InterPro" id="IPR008969">
    <property type="entry name" value="CarboxyPept-like_regulatory"/>
</dbReference>
<evidence type="ECO:0000259" key="6">
    <source>
        <dbReference type="Pfam" id="PF14905"/>
    </source>
</evidence>
<evidence type="ECO:0000256" key="3">
    <source>
        <dbReference type="ARBA" id="ARBA00023237"/>
    </source>
</evidence>
<dbReference type="InterPro" id="IPR036942">
    <property type="entry name" value="Beta-barrel_TonB_sf"/>
</dbReference>
<reference evidence="7 8" key="1">
    <citation type="submission" date="2015-04" db="EMBL/GenBank/DDBJ databases">
        <title>Complete genome of flavobacterium.</title>
        <authorList>
            <person name="Kwon Y.M."/>
            <person name="Kim S.-J."/>
        </authorList>
    </citation>
    <scope>NUCLEOTIDE SEQUENCE [LARGE SCALE GENOMIC DNA]</scope>
    <source>
        <strain evidence="7 8">DK169</strain>
    </source>
</reference>
<dbReference type="Pfam" id="PF14905">
    <property type="entry name" value="OMP_b-brl_3"/>
    <property type="match status" value="1"/>
</dbReference>
<evidence type="ECO:0000313" key="7">
    <source>
        <dbReference type="EMBL" id="KQC28851.1"/>
    </source>
</evidence>
<dbReference type="PANTHER" id="PTHR40980:SF4">
    <property type="entry name" value="TONB-DEPENDENT RECEPTOR-LIKE BETA-BARREL DOMAIN-CONTAINING PROTEIN"/>
    <property type="match status" value="1"/>
</dbReference>
<dbReference type="SUPFAM" id="SSF49464">
    <property type="entry name" value="Carboxypeptidase regulatory domain-like"/>
    <property type="match status" value="1"/>
</dbReference>
<feature type="domain" description="Outer membrane protein beta-barrel" evidence="6">
    <location>
        <begin position="376"/>
        <end position="778"/>
    </location>
</feature>
<dbReference type="GO" id="GO:0009279">
    <property type="term" value="C:cell outer membrane"/>
    <property type="evidence" value="ECO:0007669"/>
    <property type="project" value="UniProtKB-SubCell"/>
</dbReference>
<dbReference type="Gene3D" id="2.40.170.20">
    <property type="entry name" value="TonB-dependent receptor, beta-barrel domain"/>
    <property type="match status" value="1"/>
</dbReference>
<dbReference type="SUPFAM" id="SSF56935">
    <property type="entry name" value="Porins"/>
    <property type="match status" value="1"/>
</dbReference>
<dbReference type="Gene3D" id="2.60.40.1120">
    <property type="entry name" value="Carboxypeptidase-like, regulatory domain"/>
    <property type="match status" value="1"/>
</dbReference>
<evidence type="ECO:0000256" key="2">
    <source>
        <dbReference type="ARBA" id="ARBA00023136"/>
    </source>
</evidence>
<dbReference type="STRING" id="346185.AAY42_02285"/>
<dbReference type="OrthoDB" id="8764943at2"/>
<comment type="subcellular location">
    <subcellularLocation>
        <location evidence="1">Cell outer membrane</location>
    </subcellularLocation>
</comment>
<dbReference type="RefSeq" id="WP_055392391.1">
    <property type="nucleotide sequence ID" value="NZ_LCTZ01000002.1"/>
</dbReference>
<proteinExistence type="predicted"/>
<comment type="caution">
    <text evidence="7">The sequence shown here is derived from an EMBL/GenBank/DDBJ whole genome shotgun (WGS) entry which is preliminary data.</text>
</comment>
<dbReference type="EMBL" id="LCTZ01000002">
    <property type="protein sequence ID" value="KQC28851.1"/>
    <property type="molecule type" value="Genomic_DNA"/>
</dbReference>
<feature type="chain" id="PRO_5006033915" description="Outer membrane protein beta-barrel domain-containing protein" evidence="5">
    <location>
        <begin position="21"/>
        <end position="805"/>
    </location>
</feature>
<evidence type="ECO:0000256" key="4">
    <source>
        <dbReference type="SAM" id="MobiDB-lite"/>
    </source>
</evidence>
<evidence type="ECO:0000256" key="5">
    <source>
        <dbReference type="SAM" id="SignalP"/>
    </source>
</evidence>
<feature type="compositionally biased region" description="Basic and acidic residues" evidence="4">
    <location>
        <begin position="796"/>
        <end position="805"/>
    </location>
</feature>
<gene>
    <name evidence="7" type="ORF">AAY42_02285</name>
</gene>
<keyword evidence="3" id="KW-0998">Cell outer membrane</keyword>